<sequence length="135" mass="14500">MTAARAARPTPGFAGRMPRASEAETLDHLERLAHLLDTRWRVPGLGWRFGIDGIASFVPVAGDVATGLVSAYMIKRAHELGAPSHVLARMVGNVVLDTVVGSVPVVGTVFDFAFKANRRNMKLLRKHFGGGPDVV</sequence>
<dbReference type="InterPro" id="IPR025187">
    <property type="entry name" value="DUF4112"/>
</dbReference>
<gene>
    <name evidence="1" type="ORF">GGR24_003363</name>
</gene>
<evidence type="ECO:0008006" key="3">
    <source>
        <dbReference type="Google" id="ProtNLM"/>
    </source>
</evidence>
<dbReference type="PANTHER" id="PTHR35519:SF2">
    <property type="entry name" value="PH DOMAIN PROTEIN"/>
    <property type="match status" value="1"/>
</dbReference>
<protein>
    <recommendedName>
        <fullName evidence="3">DUF4112 domain-containing protein</fullName>
    </recommendedName>
</protein>
<keyword evidence="2" id="KW-1185">Reference proteome</keyword>
<evidence type="ECO:0000313" key="2">
    <source>
        <dbReference type="Proteomes" id="UP000528964"/>
    </source>
</evidence>
<comment type="caution">
    <text evidence="1">The sequence shown here is derived from an EMBL/GenBank/DDBJ whole genome shotgun (WGS) entry which is preliminary data.</text>
</comment>
<dbReference type="PANTHER" id="PTHR35519">
    <property type="entry name" value="MEMBRANE PROTEINS"/>
    <property type="match status" value="1"/>
</dbReference>
<dbReference type="EMBL" id="JACIDR010000007">
    <property type="protein sequence ID" value="MBB3974676.1"/>
    <property type="molecule type" value="Genomic_DNA"/>
</dbReference>
<organism evidence="1 2">
    <name type="scientific">Hansschlegelia beijingensis</name>
    <dbReference type="NCBI Taxonomy" id="1133344"/>
    <lineage>
        <taxon>Bacteria</taxon>
        <taxon>Pseudomonadati</taxon>
        <taxon>Pseudomonadota</taxon>
        <taxon>Alphaproteobacteria</taxon>
        <taxon>Hyphomicrobiales</taxon>
        <taxon>Methylopilaceae</taxon>
        <taxon>Hansschlegelia</taxon>
    </lineage>
</organism>
<dbReference type="Proteomes" id="UP000528964">
    <property type="component" value="Unassembled WGS sequence"/>
</dbReference>
<name>A0A7W6D0W2_9HYPH</name>
<dbReference type="AlphaFoldDB" id="A0A7W6D0W2"/>
<reference evidence="1 2" key="1">
    <citation type="submission" date="2020-08" db="EMBL/GenBank/DDBJ databases">
        <title>Genomic Encyclopedia of Type Strains, Phase IV (KMG-IV): sequencing the most valuable type-strain genomes for metagenomic binning, comparative biology and taxonomic classification.</title>
        <authorList>
            <person name="Goeker M."/>
        </authorList>
    </citation>
    <scope>NUCLEOTIDE SEQUENCE [LARGE SCALE GENOMIC DNA]</scope>
    <source>
        <strain evidence="1 2">DSM 25481</strain>
    </source>
</reference>
<dbReference type="RefSeq" id="WP_183396530.1">
    <property type="nucleotide sequence ID" value="NZ_JACIDR010000007.1"/>
</dbReference>
<proteinExistence type="predicted"/>
<accession>A0A7W6D0W2</accession>
<evidence type="ECO:0000313" key="1">
    <source>
        <dbReference type="EMBL" id="MBB3974676.1"/>
    </source>
</evidence>
<dbReference type="Pfam" id="PF13430">
    <property type="entry name" value="DUF4112"/>
    <property type="match status" value="1"/>
</dbReference>